<feature type="compositionally biased region" description="Low complexity" evidence="1">
    <location>
        <begin position="39"/>
        <end position="121"/>
    </location>
</feature>
<feature type="region of interest" description="Disordered" evidence="1">
    <location>
        <begin position="1"/>
        <end position="194"/>
    </location>
</feature>
<feature type="domain" description="DUF4333" evidence="3">
    <location>
        <begin position="216"/>
        <end position="289"/>
    </location>
</feature>
<feature type="transmembrane region" description="Helical" evidence="2">
    <location>
        <begin position="200"/>
        <end position="222"/>
    </location>
</feature>
<evidence type="ECO:0000313" key="5">
    <source>
        <dbReference type="Proteomes" id="UP001500603"/>
    </source>
</evidence>
<accession>A0ABP9K762</accession>
<comment type="caution">
    <text evidence="4">The sequence shown here is derived from an EMBL/GenBank/DDBJ whole genome shotgun (WGS) entry which is preliminary data.</text>
</comment>
<keyword evidence="2" id="KW-0472">Membrane</keyword>
<dbReference type="EMBL" id="BAABJM010000002">
    <property type="protein sequence ID" value="GAA5052808.1"/>
    <property type="molecule type" value="Genomic_DNA"/>
</dbReference>
<name>A0ABP9K762_9NOCA</name>
<evidence type="ECO:0000256" key="2">
    <source>
        <dbReference type="SAM" id="Phobius"/>
    </source>
</evidence>
<sequence length="297" mass="32470">MFSDRAHTGGYRVYNKCEWRREMSGPFGPNDPGEGRNDPTQVWGGQQQQGPGGPDPTQQWGGQPPQQQPHTPSSAQPTQQWGGEQQQPPQQGWGQPQPPQQGWGQPQPQQGQPQPQWGQPGQPQPGQPQWGQPQPPQQPQDWQQGQQGQQGQDWQQQGQPQWGQQQQPQPQWGQQPDQQQWGGQQQLQQSQGGGKSKKGLFIGLGVLAVVVIGAIVAVILTLTAKDKLDQAAVQDGVQKVLSESYGIQDVNNVSCPADKEVAVDASFECTLDVSGEAKKVTIKITKDDGTYEVGRPN</sequence>
<evidence type="ECO:0000259" key="3">
    <source>
        <dbReference type="Pfam" id="PF14230"/>
    </source>
</evidence>
<keyword evidence="2" id="KW-1133">Transmembrane helix</keyword>
<dbReference type="InterPro" id="IPR025637">
    <property type="entry name" value="DUF4333"/>
</dbReference>
<gene>
    <name evidence="4" type="ORF">GCM10023318_25930</name>
</gene>
<keyword evidence="2" id="KW-0812">Transmembrane</keyword>
<dbReference type="Proteomes" id="UP001500603">
    <property type="component" value="Unassembled WGS sequence"/>
</dbReference>
<organism evidence="4 5">
    <name type="scientific">Nocardia callitridis</name>
    <dbReference type="NCBI Taxonomy" id="648753"/>
    <lineage>
        <taxon>Bacteria</taxon>
        <taxon>Bacillati</taxon>
        <taxon>Actinomycetota</taxon>
        <taxon>Actinomycetes</taxon>
        <taxon>Mycobacteriales</taxon>
        <taxon>Nocardiaceae</taxon>
        <taxon>Nocardia</taxon>
    </lineage>
</organism>
<feature type="compositionally biased region" description="Low complexity" evidence="1">
    <location>
        <begin position="139"/>
        <end position="190"/>
    </location>
</feature>
<evidence type="ECO:0000313" key="4">
    <source>
        <dbReference type="EMBL" id="GAA5052808.1"/>
    </source>
</evidence>
<protein>
    <recommendedName>
        <fullName evidence="3">DUF4333 domain-containing protein</fullName>
    </recommendedName>
</protein>
<evidence type="ECO:0000256" key="1">
    <source>
        <dbReference type="SAM" id="MobiDB-lite"/>
    </source>
</evidence>
<dbReference type="Pfam" id="PF14230">
    <property type="entry name" value="DUF4333"/>
    <property type="match status" value="1"/>
</dbReference>
<proteinExistence type="predicted"/>
<keyword evidence="5" id="KW-1185">Reference proteome</keyword>
<reference evidence="5" key="1">
    <citation type="journal article" date="2019" name="Int. J. Syst. Evol. Microbiol.">
        <title>The Global Catalogue of Microorganisms (GCM) 10K type strain sequencing project: providing services to taxonomists for standard genome sequencing and annotation.</title>
        <authorList>
            <consortium name="The Broad Institute Genomics Platform"/>
            <consortium name="The Broad Institute Genome Sequencing Center for Infectious Disease"/>
            <person name="Wu L."/>
            <person name="Ma J."/>
        </authorList>
    </citation>
    <scope>NUCLEOTIDE SEQUENCE [LARGE SCALE GENOMIC DNA]</scope>
    <source>
        <strain evidence="5">JCM 18298</strain>
    </source>
</reference>